<organism evidence="1">
    <name type="scientific">Brassica napus</name>
    <name type="common">Rape</name>
    <dbReference type="NCBI Taxonomy" id="3708"/>
    <lineage>
        <taxon>Eukaryota</taxon>
        <taxon>Viridiplantae</taxon>
        <taxon>Streptophyta</taxon>
        <taxon>Embryophyta</taxon>
        <taxon>Tracheophyta</taxon>
        <taxon>Spermatophyta</taxon>
        <taxon>Magnoliopsida</taxon>
        <taxon>eudicotyledons</taxon>
        <taxon>Gunneridae</taxon>
        <taxon>Pentapetalae</taxon>
        <taxon>rosids</taxon>
        <taxon>malvids</taxon>
        <taxon>Brassicales</taxon>
        <taxon>Brassicaceae</taxon>
        <taxon>Brassiceae</taxon>
        <taxon>Brassica</taxon>
    </lineage>
</organism>
<reference evidence="1" key="1">
    <citation type="submission" date="2021-01" db="EMBL/GenBank/DDBJ databases">
        <authorList>
            <consortium name="Genoscope - CEA"/>
            <person name="William W."/>
        </authorList>
    </citation>
    <scope>NUCLEOTIDE SEQUENCE</scope>
</reference>
<gene>
    <name evidence="1" type="ORF">DARMORV10_A03P20350.1</name>
</gene>
<accession>A0A816VEW4</accession>
<dbReference type="EMBL" id="HG994357">
    <property type="protein sequence ID" value="CAF2122989.1"/>
    <property type="molecule type" value="Genomic_DNA"/>
</dbReference>
<proteinExistence type="predicted"/>
<dbReference type="AlphaFoldDB" id="A0A816VEW4"/>
<protein>
    <submittedName>
        <fullName evidence="1">(rape) hypothetical protein</fullName>
    </submittedName>
</protein>
<evidence type="ECO:0000313" key="1">
    <source>
        <dbReference type="EMBL" id="CAF2122989.1"/>
    </source>
</evidence>
<sequence length="85" mass="9049">IRNLGFRSRVSGGESRRVRTSGACDVGWVFSAVVLSNFVRDWSGGVALGFLSPHLIKLSGLGGGGRRVSTLSGSRSRVSLWSWLG</sequence>
<feature type="non-terminal residue" evidence="1">
    <location>
        <position position="85"/>
    </location>
</feature>
<name>A0A816VEW4_BRANA</name>
<dbReference type="Proteomes" id="UP001295469">
    <property type="component" value="Chromosome A03"/>
</dbReference>